<dbReference type="Proteomes" id="UP000177053">
    <property type="component" value="Unassembled WGS sequence"/>
</dbReference>
<sequence length="83" mass="8501">MDPDDTTKTTDDSTSSGLGGDTPSQTADVNVPAKPEPIVPEPETPEPEVSSDETTPTEPAPSPVAPETQDTKTDGNSDGDMSS</sequence>
<evidence type="ECO:0000256" key="1">
    <source>
        <dbReference type="SAM" id="MobiDB-lite"/>
    </source>
</evidence>
<reference evidence="2 3" key="1">
    <citation type="journal article" date="2016" name="Nat. Commun.">
        <title>Thousands of microbial genomes shed light on interconnected biogeochemical processes in an aquifer system.</title>
        <authorList>
            <person name="Anantharaman K."/>
            <person name="Brown C.T."/>
            <person name="Hug L.A."/>
            <person name="Sharon I."/>
            <person name="Castelle C.J."/>
            <person name="Probst A.J."/>
            <person name="Thomas B.C."/>
            <person name="Singh A."/>
            <person name="Wilkins M.J."/>
            <person name="Karaoz U."/>
            <person name="Brodie E.L."/>
            <person name="Williams K.H."/>
            <person name="Hubbard S.S."/>
            <person name="Banfield J.F."/>
        </authorList>
    </citation>
    <scope>NUCLEOTIDE SEQUENCE [LARGE SCALE GENOMIC DNA]</scope>
</reference>
<comment type="caution">
    <text evidence="2">The sequence shown here is derived from an EMBL/GenBank/DDBJ whole genome shotgun (WGS) entry which is preliminary data.</text>
</comment>
<feature type="compositionally biased region" description="Basic and acidic residues" evidence="1">
    <location>
        <begin position="1"/>
        <end position="11"/>
    </location>
</feature>
<organism evidence="2 3">
    <name type="scientific">Candidatus Woesebacteria bacterium RBG_16_34_12</name>
    <dbReference type="NCBI Taxonomy" id="1802480"/>
    <lineage>
        <taxon>Bacteria</taxon>
        <taxon>Candidatus Woeseibacteriota</taxon>
    </lineage>
</organism>
<accession>A0A1F7XAP7</accession>
<dbReference type="EMBL" id="MGFS01000003">
    <property type="protein sequence ID" value="OGM12092.1"/>
    <property type="molecule type" value="Genomic_DNA"/>
</dbReference>
<feature type="region of interest" description="Disordered" evidence="1">
    <location>
        <begin position="1"/>
        <end position="83"/>
    </location>
</feature>
<name>A0A1F7XAP7_9BACT</name>
<evidence type="ECO:0000313" key="3">
    <source>
        <dbReference type="Proteomes" id="UP000177053"/>
    </source>
</evidence>
<feature type="compositionally biased region" description="Low complexity" evidence="1">
    <location>
        <begin position="12"/>
        <end position="24"/>
    </location>
</feature>
<evidence type="ECO:0000313" key="2">
    <source>
        <dbReference type="EMBL" id="OGM12092.1"/>
    </source>
</evidence>
<proteinExistence type="predicted"/>
<dbReference type="AlphaFoldDB" id="A0A1F7XAP7"/>
<protein>
    <submittedName>
        <fullName evidence="2">Uncharacterized protein</fullName>
    </submittedName>
</protein>
<gene>
    <name evidence="2" type="ORF">A2Z22_03300</name>
</gene>